<dbReference type="SUPFAM" id="SSF56796">
    <property type="entry name" value="Dehydroquinate synthase-like"/>
    <property type="match status" value="1"/>
</dbReference>
<dbReference type="PANTHER" id="PTHR43622:SF7">
    <property type="entry name" value="3-DEHYDROQUINATE SYNTHASE, CHLOROPLASTIC"/>
    <property type="match status" value="1"/>
</dbReference>
<keyword evidence="1" id="KW-0520">NAD</keyword>
<proteinExistence type="predicted"/>
<dbReference type="Pfam" id="PF24621">
    <property type="entry name" value="DHQS_C"/>
    <property type="match status" value="1"/>
</dbReference>
<protein>
    <recommendedName>
        <fullName evidence="3">3-dehydroquinate synthase C-terminal domain-containing protein</fullName>
    </recommendedName>
</protein>
<evidence type="ECO:0000313" key="4">
    <source>
        <dbReference type="EMBL" id="SVE30933.1"/>
    </source>
</evidence>
<dbReference type="GO" id="GO:0009073">
    <property type="term" value="P:aromatic amino acid family biosynthetic process"/>
    <property type="evidence" value="ECO:0007669"/>
    <property type="project" value="TreeGrafter"/>
</dbReference>
<gene>
    <name evidence="4" type="ORF">METZ01_LOCUS483787</name>
</gene>
<dbReference type="EMBL" id="UINC01208409">
    <property type="protein sequence ID" value="SVE30933.1"/>
    <property type="molecule type" value="Genomic_DNA"/>
</dbReference>
<feature type="non-terminal residue" evidence="4">
    <location>
        <position position="1"/>
    </location>
</feature>
<evidence type="ECO:0000256" key="1">
    <source>
        <dbReference type="ARBA" id="ARBA00023027"/>
    </source>
</evidence>
<organism evidence="4">
    <name type="scientific">marine metagenome</name>
    <dbReference type="NCBI Taxonomy" id="408172"/>
    <lineage>
        <taxon>unclassified sequences</taxon>
        <taxon>metagenomes</taxon>
        <taxon>ecological metagenomes</taxon>
    </lineage>
</organism>
<accession>A0A383CFU0</accession>
<dbReference type="InterPro" id="IPR056179">
    <property type="entry name" value="DHQS_C"/>
</dbReference>
<reference evidence="4" key="1">
    <citation type="submission" date="2018-05" db="EMBL/GenBank/DDBJ databases">
        <authorList>
            <person name="Lanie J.A."/>
            <person name="Ng W.-L."/>
            <person name="Kazmierczak K.M."/>
            <person name="Andrzejewski T.M."/>
            <person name="Davidsen T.M."/>
            <person name="Wayne K.J."/>
            <person name="Tettelin H."/>
            <person name="Glass J.I."/>
            <person name="Rusch D."/>
            <person name="Podicherti R."/>
            <person name="Tsui H.-C.T."/>
            <person name="Winkler M.E."/>
        </authorList>
    </citation>
    <scope>NUCLEOTIDE SEQUENCE</scope>
</reference>
<evidence type="ECO:0000256" key="2">
    <source>
        <dbReference type="ARBA" id="ARBA00023239"/>
    </source>
</evidence>
<feature type="domain" description="3-dehydroquinate synthase C-terminal" evidence="3">
    <location>
        <begin position="1"/>
        <end position="60"/>
    </location>
</feature>
<evidence type="ECO:0000259" key="3">
    <source>
        <dbReference type="Pfam" id="PF24621"/>
    </source>
</evidence>
<dbReference type="Gene3D" id="1.20.1090.10">
    <property type="entry name" value="Dehydroquinate synthase-like - alpha domain"/>
    <property type="match status" value="1"/>
</dbReference>
<keyword evidence="2" id="KW-0456">Lyase</keyword>
<dbReference type="AlphaFoldDB" id="A0A383CFU0"/>
<dbReference type="InterPro" id="IPR050071">
    <property type="entry name" value="Dehydroquinate_synthase"/>
</dbReference>
<dbReference type="GO" id="GO:0003856">
    <property type="term" value="F:3-dehydroquinate synthase activity"/>
    <property type="evidence" value="ECO:0007669"/>
    <property type="project" value="TreeGrafter"/>
</dbReference>
<name>A0A383CFU0_9ZZZZ</name>
<dbReference type="PANTHER" id="PTHR43622">
    <property type="entry name" value="3-DEHYDROQUINATE SYNTHASE"/>
    <property type="match status" value="1"/>
</dbReference>
<sequence>LDFGHWVAHKLEQISDFRIGHGEAVAIGMAVDLIYSARVGLVKPETTDRILRLLETLGFRLFDDLLLTEEENGERAILKGLEEFREHLGGQLTITLIQGIGEGIEVNAMDKTEILASVDDLRKRHLATLVA</sequence>